<name>A0ABR5AB54_9BACL</name>
<gene>
    <name evidence="1" type="ORF">SD70_27470</name>
</gene>
<sequence length="64" mass="6743">MLLVGNFEIASDVDAALFKQKVTELIVMGNVSASKELIPLLKLLATTKLGNISAKADADAPSEQ</sequence>
<accession>A0ABR5AB54</accession>
<protein>
    <submittedName>
        <fullName evidence="1">Uncharacterized protein</fullName>
    </submittedName>
</protein>
<comment type="caution">
    <text evidence="1">The sequence shown here is derived from an EMBL/GenBank/DDBJ whole genome shotgun (WGS) entry which is preliminary data.</text>
</comment>
<reference evidence="1 2" key="1">
    <citation type="submission" date="2014-12" db="EMBL/GenBank/DDBJ databases">
        <title>Draft genome sequence of Paenibacillus kamchatkensis strain B-2647.</title>
        <authorList>
            <person name="Karlyshev A.V."/>
            <person name="Kudryashova E.B."/>
        </authorList>
    </citation>
    <scope>NUCLEOTIDE SEQUENCE [LARGE SCALE GENOMIC DNA]</scope>
    <source>
        <strain evidence="1 2">VKM B-2647</strain>
    </source>
</reference>
<evidence type="ECO:0000313" key="1">
    <source>
        <dbReference type="EMBL" id="KIL38266.1"/>
    </source>
</evidence>
<organism evidence="1 2">
    <name type="scientific">Gordoniibacillus kamchatkensis</name>
    <dbReference type="NCBI Taxonomy" id="1590651"/>
    <lineage>
        <taxon>Bacteria</taxon>
        <taxon>Bacillati</taxon>
        <taxon>Bacillota</taxon>
        <taxon>Bacilli</taxon>
        <taxon>Bacillales</taxon>
        <taxon>Paenibacillaceae</taxon>
        <taxon>Gordoniibacillus</taxon>
    </lineage>
</organism>
<dbReference type="RefSeq" id="WP_041051547.1">
    <property type="nucleotide sequence ID" value="NZ_JXAK01000068.1"/>
</dbReference>
<dbReference type="Proteomes" id="UP000031967">
    <property type="component" value="Unassembled WGS sequence"/>
</dbReference>
<proteinExistence type="predicted"/>
<keyword evidence="2" id="KW-1185">Reference proteome</keyword>
<dbReference type="EMBL" id="JXAK01000068">
    <property type="protein sequence ID" value="KIL38266.1"/>
    <property type="molecule type" value="Genomic_DNA"/>
</dbReference>
<evidence type="ECO:0000313" key="2">
    <source>
        <dbReference type="Proteomes" id="UP000031967"/>
    </source>
</evidence>